<dbReference type="PROSITE" id="PS00216">
    <property type="entry name" value="SUGAR_TRANSPORT_1"/>
    <property type="match status" value="1"/>
</dbReference>
<evidence type="ECO:0000313" key="10">
    <source>
        <dbReference type="Proteomes" id="UP001198701"/>
    </source>
</evidence>
<keyword evidence="2" id="KW-0813">Transport</keyword>
<dbReference type="InterPro" id="IPR020846">
    <property type="entry name" value="MFS_dom"/>
</dbReference>
<feature type="transmembrane region" description="Helical" evidence="7">
    <location>
        <begin position="54"/>
        <end position="76"/>
    </location>
</feature>
<accession>A0ABS8ISV9</accession>
<dbReference type="Pfam" id="PF07690">
    <property type="entry name" value="MFS_1"/>
    <property type="match status" value="2"/>
</dbReference>
<evidence type="ECO:0000256" key="4">
    <source>
        <dbReference type="ARBA" id="ARBA00022692"/>
    </source>
</evidence>
<comment type="caution">
    <text evidence="9">The sequence shown here is derived from an EMBL/GenBank/DDBJ whole genome shotgun (WGS) entry which is preliminary data.</text>
</comment>
<evidence type="ECO:0000256" key="5">
    <source>
        <dbReference type="ARBA" id="ARBA00022989"/>
    </source>
</evidence>
<dbReference type="InterPro" id="IPR005829">
    <property type="entry name" value="Sugar_transporter_CS"/>
</dbReference>
<dbReference type="PANTHER" id="PTHR23517:SF3">
    <property type="entry name" value="INTEGRAL MEMBRANE TRANSPORT PROTEIN"/>
    <property type="match status" value="1"/>
</dbReference>
<keyword evidence="4 7" id="KW-0812">Transmembrane</keyword>
<sequence length="444" mass="47948">MMESSSQLQHGIRPNLTQFLHQLLQVLLVGLTLGMMRTVVPALAESEFGVPKTSFVLLTAFVVAFGVVKAGMNFLAGEMSERIGRKNVLLLGWAVALPIPVMVWHAPNWGWVVAATVLLGVNQGMAWSMTQAAKLDMTLPAERGLTMGLNEFAGYAGVALGGIVTALLATLLGAREGLLVFGLLVIVGALAVSTVWVRDTLPWARAEVSRDTGAPAVAATPRYPRNVSDAPGAWEVFAVMSWRDRRMFALSQAGLVEKFVDALVWVFYPVYLYQRGLSLAQVAWVTGVYGLVWGACQLFTGHLSDHIGRRWPNLAGMFLCAIGVGMMVVWEGVNWWAASAALTGFGMALLYPNLSAAVADISPPRWRGTAIGIYRFWRDLGYGIGALGLGLTAHFTGQVEEAFIFVALAMFASGALLWWLGEETHPHLNPAISTSPPTPHSQET</sequence>
<evidence type="ECO:0000256" key="2">
    <source>
        <dbReference type="ARBA" id="ARBA00022448"/>
    </source>
</evidence>
<feature type="transmembrane region" description="Helical" evidence="7">
    <location>
        <begin position="152"/>
        <end position="172"/>
    </location>
</feature>
<feature type="transmembrane region" description="Helical" evidence="7">
    <location>
        <begin position="336"/>
        <end position="359"/>
    </location>
</feature>
<dbReference type="SUPFAM" id="SSF103473">
    <property type="entry name" value="MFS general substrate transporter"/>
    <property type="match status" value="1"/>
</dbReference>
<gene>
    <name evidence="9" type="ORF">LMJ30_07505</name>
</gene>
<protein>
    <submittedName>
        <fullName evidence="9">MFS transporter</fullName>
    </submittedName>
</protein>
<evidence type="ECO:0000256" key="3">
    <source>
        <dbReference type="ARBA" id="ARBA00022475"/>
    </source>
</evidence>
<feature type="transmembrane region" description="Helical" evidence="7">
    <location>
        <begin position="111"/>
        <end position="132"/>
    </location>
</feature>
<comment type="subcellular location">
    <subcellularLocation>
        <location evidence="1">Cell membrane</location>
        <topology evidence="1">Multi-pass membrane protein</topology>
    </subcellularLocation>
</comment>
<dbReference type="EMBL" id="JAJHPV010000012">
    <property type="protein sequence ID" value="MCC6070798.1"/>
    <property type="molecule type" value="Genomic_DNA"/>
</dbReference>
<dbReference type="RefSeq" id="WP_229431723.1">
    <property type="nucleotide sequence ID" value="NZ_JAJHPV010000012.1"/>
</dbReference>
<evidence type="ECO:0000256" key="1">
    <source>
        <dbReference type="ARBA" id="ARBA00004651"/>
    </source>
</evidence>
<organism evidence="9 10">
    <name type="scientific">Massilia agrisoli</name>
    <dbReference type="NCBI Taxonomy" id="2892444"/>
    <lineage>
        <taxon>Bacteria</taxon>
        <taxon>Pseudomonadati</taxon>
        <taxon>Pseudomonadota</taxon>
        <taxon>Betaproteobacteria</taxon>
        <taxon>Burkholderiales</taxon>
        <taxon>Oxalobacteraceae</taxon>
        <taxon>Telluria group</taxon>
        <taxon>Massilia</taxon>
    </lineage>
</organism>
<dbReference type="InterPro" id="IPR050171">
    <property type="entry name" value="MFS_Transporters"/>
</dbReference>
<dbReference type="InterPro" id="IPR011701">
    <property type="entry name" value="MFS"/>
</dbReference>
<dbReference type="InterPro" id="IPR036259">
    <property type="entry name" value="MFS_trans_sf"/>
</dbReference>
<feature type="transmembrane region" description="Helical" evidence="7">
    <location>
        <begin position="279"/>
        <end position="299"/>
    </location>
</feature>
<feature type="transmembrane region" description="Helical" evidence="7">
    <location>
        <begin position="88"/>
        <end position="105"/>
    </location>
</feature>
<evidence type="ECO:0000313" key="9">
    <source>
        <dbReference type="EMBL" id="MCC6070798.1"/>
    </source>
</evidence>
<dbReference type="PROSITE" id="PS50850">
    <property type="entry name" value="MFS"/>
    <property type="match status" value="1"/>
</dbReference>
<evidence type="ECO:0000256" key="6">
    <source>
        <dbReference type="ARBA" id="ARBA00023136"/>
    </source>
</evidence>
<feature type="domain" description="Major facilitator superfamily (MFS) profile" evidence="8">
    <location>
        <begin position="18"/>
        <end position="425"/>
    </location>
</feature>
<evidence type="ECO:0000256" key="7">
    <source>
        <dbReference type="SAM" id="Phobius"/>
    </source>
</evidence>
<proteinExistence type="predicted"/>
<keyword evidence="5 7" id="KW-1133">Transmembrane helix</keyword>
<feature type="transmembrane region" description="Helical" evidence="7">
    <location>
        <begin position="380"/>
        <end position="396"/>
    </location>
</feature>
<evidence type="ECO:0000259" key="8">
    <source>
        <dbReference type="PROSITE" id="PS50850"/>
    </source>
</evidence>
<keyword evidence="6 7" id="KW-0472">Membrane</keyword>
<keyword evidence="10" id="KW-1185">Reference proteome</keyword>
<dbReference type="Proteomes" id="UP001198701">
    <property type="component" value="Unassembled WGS sequence"/>
</dbReference>
<dbReference type="Gene3D" id="1.20.1250.20">
    <property type="entry name" value="MFS general substrate transporter like domains"/>
    <property type="match status" value="2"/>
</dbReference>
<reference evidence="9 10" key="1">
    <citation type="submission" date="2021-11" db="EMBL/GenBank/DDBJ databases">
        <authorList>
            <person name="Huq M.A."/>
        </authorList>
    </citation>
    <scope>NUCLEOTIDE SEQUENCE [LARGE SCALE GENOMIC DNA]</scope>
    <source>
        <strain evidence="9 10">MAHUQ-52</strain>
    </source>
</reference>
<keyword evidence="3" id="KW-1003">Cell membrane</keyword>
<dbReference type="PANTHER" id="PTHR23517">
    <property type="entry name" value="RESISTANCE PROTEIN MDTM, PUTATIVE-RELATED-RELATED"/>
    <property type="match status" value="1"/>
</dbReference>
<feature type="transmembrane region" description="Helical" evidence="7">
    <location>
        <begin position="255"/>
        <end position="273"/>
    </location>
</feature>
<feature type="transmembrane region" description="Helical" evidence="7">
    <location>
        <begin position="402"/>
        <end position="420"/>
    </location>
</feature>
<name>A0ABS8ISV9_9BURK</name>
<feature type="transmembrane region" description="Helical" evidence="7">
    <location>
        <begin position="311"/>
        <end position="330"/>
    </location>
</feature>
<feature type="transmembrane region" description="Helical" evidence="7">
    <location>
        <begin position="178"/>
        <end position="197"/>
    </location>
</feature>